<organism evidence="10">
    <name type="scientific">Arcella intermedia</name>
    <dbReference type="NCBI Taxonomy" id="1963864"/>
    <lineage>
        <taxon>Eukaryota</taxon>
        <taxon>Amoebozoa</taxon>
        <taxon>Tubulinea</taxon>
        <taxon>Elardia</taxon>
        <taxon>Arcellinida</taxon>
        <taxon>Sphaerothecina</taxon>
        <taxon>Arcellidae</taxon>
        <taxon>Arcella</taxon>
    </lineage>
</organism>
<dbReference type="PANTHER" id="PTHR13083:SF3">
    <property type="entry name" value="WD REPEAT-CONTAINING PROTEIN 91"/>
    <property type="match status" value="1"/>
</dbReference>
<evidence type="ECO:0000256" key="1">
    <source>
        <dbReference type="ARBA" id="ARBA00004220"/>
    </source>
</evidence>
<dbReference type="PROSITE" id="PS50082">
    <property type="entry name" value="WD_REPEATS_2"/>
    <property type="match status" value="3"/>
</dbReference>
<dbReference type="InterPro" id="IPR015943">
    <property type="entry name" value="WD40/YVTN_repeat-like_dom_sf"/>
</dbReference>
<evidence type="ECO:0000256" key="6">
    <source>
        <dbReference type="SAM" id="Coils"/>
    </source>
</evidence>
<dbReference type="GO" id="GO:0031901">
    <property type="term" value="C:early endosome membrane"/>
    <property type="evidence" value="ECO:0007669"/>
    <property type="project" value="UniProtKB-SubCell"/>
</dbReference>
<evidence type="ECO:0000256" key="3">
    <source>
        <dbReference type="ARBA" id="ARBA00006128"/>
    </source>
</evidence>
<dbReference type="InterPro" id="IPR024977">
    <property type="entry name" value="Apc4-like_WD40_dom"/>
</dbReference>
<dbReference type="EMBL" id="GIBP01000927">
    <property type="protein sequence ID" value="NDV29896.1"/>
    <property type="molecule type" value="Transcribed_RNA"/>
</dbReference>
<keyword evidence="6" id="KW-0175">Coiled coil</keyword>
<feature type="region of interest" description="Disordered" evidence="7">
    <location>
        <begin position="245"/>
        <end position="380"/>
    </location>
</feature>
<dbReference type="GO" id="GO:0051898">
    <property type="term" value="P:negative regulation of phosphatidylinositol 3-kinase/protein kinase B signal transduction"/>
    <property type="evidence" value="ECO:0007669"/>
    <property type="project" value="InterPro"/>
</dbReference>
<comment type="subcellular location">
    <subcellularLocation>
        <location evidence="1">Early endosome membrane</location>
        <topology evidence="1">Peripheral membrane protein</topology>
    </subcellularLocation>
    <subcellularLocation>
        <location evidence="2">Late endosome membrane</location>
    </subcellularLocation>
</comment>
<evidence type="ECO:0000256" key="4">
    <source>
        <dbReference type="ARBA" id="ARBA00022753"/>
    </source>
</evidence>
<dbReference type="InterPro" id="IPR001680">
    <property type="entry name" value="WD40_rpt"/>
</dbReference>
<dbReference type="GO" id="GO:0045022">
    <property type="term" value="P:early endosome to late endosome transport"/>
    <property type="evidence" value="ECO:0007669"/>
    <property type="project" value="InterPro"/>
</dbReference>
<feature type="domain" description="ARMC9 CTLH-like" evidence="9">
    <location>
        <begin position="43"/>
        <end position="160"/>
    </location>
</feature>
<evidence type="ECO:0000259" key="9">
    <source>
        <dbReference type="Pfam" id="PF23138"/>
    </source>
</evidence>
<feature type="compositionally biased region" description="Polar residues" evidence="7">
    <location>
        <begin position="268"/>
        <end position="285"/>
    </location>
</feature>
<comment type="similarity">
    <text evidence="3">Belongs to the WD repeat WDR91 family.</text>
</comment>
<dbReference type="Pfam" id="PF12894">
    <property type="entry name" value="ANAPC4_WD40"/>
    <property type="match status" value="1"/>
</dbReference>
<feature type="domain" description="Anaphase-promoting complex subunit 4-like WD40" evidence="8">
    <location>
        <begin position="537"/>
        <end position="584"/>
    </location>
</feature>
<feature type="repeat" description="WD" evidence="5">
    <location>
        <begin position="444"/>
        <end position="479"/>
    </location>
</feature>
<dbReference type="Pfam" id="PF00400">
    <property type="entry name" value="WD40"/>
    <property type="match status" value="3"/>
</dbReference>
<evidence type="ECO:0000256" key="5">
    <source>
        <dbReference type="PROSITE-ProRule" id="PRU00221"/>
    </source>
</evidence>
<keyword evidence="5" id="KW-0853">WD repeat</keyword>
<feature type="repeat" description="WD" evidence="5">
    <location>
        <begin position="395"/>
        <end position="436"/>
    </location>
</feature>
<feature type="repeat" description="WD" evidence="5">
    <location>
        <begin position="539"/>
        <end position="573"/>
    </location>
</feature>
<dbReference type="SUPFAM" id="SSF50978">
    <property type="entry name" value="WD40 repeat-like"/>
    <property type="match status" value="1"/>
</dbReference>
<evidence type="ECO:0000256" key="7">
    <source>
        <dbReference type="SAM" id="MobiDB-lite"/>
    </source>
</evidence>
<proteinExistence type="inferred from homology"/>
<accession>A0A6B2KYV4</accession>
<sequence>MDQLIDEYLMFRGFLKTKKQFEKERKEDKFHGFQATKIVNHLFQLIHEFDFEGITDIWQEMNDHFFAKLDEDLQWTVGKLESSIKKYYLVNAMNTGNVDKAIAFLSKYGNDLSNVRNWRVWFALPYTKNPANDAFFKPFFSKDWPEKLSASLTNLLGGVFNTIEVPKILNFNYERTKRMAQQREIESLKLLSSKLKEKVDSLTQFIEVQRIDLESQRREFEILKRDPLQPHAHSLPPLQAHAHTYTQPTSSQGHNTRTSPSFPPHPRQQITRTQTSKTASQTYDSKIQIIPLEDSSPVPPARPSTNPFDDMVFVGPSSEMNTNQRNNKHKSKSQGAIDRSPQEMKLVTESKDTPEGDKPPTDTPSSRKSSQKYTSNPTDFVFDENSKVGIKKVDFFSESSPINLARFSPDGSAIAVATEGGNVRIWPLDSSHYTPAAIYGNAAVTTLDWDTKTGKLLICGSNDGRVKLWNTSGDKIVGDIPMSSRYRNIVHLKCGSPTSNYFAVSSASDNLKMGGTLTLWDINKHTNVNKMRFEPPTVVTSITFNHNGSLLVATDIDGFIRVFDVNKGKQISKWRAHKDGACGVAFCADETSIFSVGMRDSIIQWSAHSPDKKLKTYQFNGIPNHSLHCDISLNNAGKYLIVSSKENGGLLYDVDQSRPLQLVGTHQKSVVSVDWHPELQSCLTAALDNTLCITHFN</sequence>
<evidence type="ECO:0000256" key="2">
    <source>
        <dbReference type="ARBA" id="ARBA00004414"/>
    </source>
</evidence>
<keyword evidence="4" id="KW-0967">Endosome</keyword>
<dbReference type="InterPro" id="IPR036322">
    <property type="entry name" value="WD40_repeat_dom_sf"/>
</dbReference>
<dbReference type="Gene3D" id="2.130.10.10">
    <property type="entry name" value="YVTN repeat-like/Quinoprotein amine dehydrogenase"/>
    <property type="match status" value="1"/>
</dbReference>
<dbReference type="GO" id="GO:0031902">
    <property type="term" value="C:late endosome membrane"/>
    <property type="evidence" value="ECO:0007669"/>
    <property type="project" value="UniProtKB-SubCell"/>
</dbReference>
<name>A0A6B2KYV4_9EUKA</name>
<dbReference type="SMART" id="SM00320">
    <property type="entry name" value="WD40"/>
    <property type="match status" value="5"/>
</dbReference>
<dbReference type="InterPro" id="IPR039724">
    <property type="entry name" value="WDR91"/>
</dbReference>
<feature type="compositionally biased region" description="Basic and acidic residues" evidence="7">
    <location>
        <begin position="340"/>
        <end position="360"/>
    </location>
</feature>
<protein>
    <submittedName>
        <fullName evidence="10">Uncharacterized protein</fullName>
    </submittedName>
</protein>
<dbReference type="PANTHER" id="PTHR13083">
    <property type="entry name" value="WD REPEAT-CONTAINING PROTEIN 91"/>
    <property type="match status" value="1"/>
</dbReference>
<evidence type="ECO:0000313" key="10">
    <source>
        <dbReference type="EMBL" id="NDV29896.1"/>
    </source>
</evidence>
<dbReference type="InterPro" id="IPR056327">
    <property type="entry name" value="ARMC9_CTLH-like_dom"/>
</dbReference>
<dbReference type="Pfam" id="PF23138">
    <property type="entry name" value="CTLH_Armc9"/>
    <property type="match status" value="1"/>
</dbReference>
<dbReference type="AlphaFoldDB" id="A0A6B2KYV4"/>
<feature type="compositionally biased region" description="Polar residues" evidence="7">
    <location>
        <begin position="363"/>
        <end position="378"/>
    </location>
</feature>
<evidence type="ECO:0000259" key="8">
    <source>
        <dbReference type="Pfam" id="PF12894"/>
    </source>
</evidence>
<reference evidence="10" key="1">
    <citation type="journal article" date="2020" name="J. Eukaryot. Microbiol.">
        <title>De novo Sequencing, Assembly and Annotation of the Transcriptome for the Free-Living Testate Amoeba Arcella intermedia.</title>
        <authorList>
            <person name="Ribeiro G.M."/>
            <person name="Porfirio-Sousa A.L."/>
            <person name="Maurer-Alcala X.X."/>
            <person name="Katz L.A."/>
            <person name="Lahr D.J.G."/>
        </authorList>
    </citation>
    <scope>NUCLEOTIDE SEQUENCE</scope>
</reference>
<feature type="coiled-coil region" evidence="6">
    <location>
        <begin position="178"/>
        <end position="226"/>
    </location>
</feature>
<feature type="compositionally biased region" description="Polar residues" evidence="7">
    <location>
        <begin position="245"/>
        <end position="260"/>
    </location>
</feature>
<dbReference type="GO" id="GO:0141039">
    <property type="term" value="F:phosphatidylinositol 3-kinase inhibitor activity"/>
    <property type="evidence" value="ECO:0007669"/>
    <property type="project" value="InterPro"/>
</dbReference>